<sequence>MCQLTSQNVYDRPSYRLLLGGPTNSILPLVIDAPVTSQLICPCTHSNDAPVYAGMVISDQFPPFPTRLHSHQRVACMVKSRENGYDESRNDNS</sequence>
<reference evidence="2" key="1">
    <citation type="journal article" date="2015" name="Nat. Genet.">
        <title>The genome and transcriptome of the zoonotic hookworm Ancylostoma ceylanicum identify infection-specific gene families.</title>
        <authorList>
            <person name="Schwarz E.M."/>
            <person name="Hu Y."/>
            <person name="Antoshechkin I."/>
            <person name="Miller M.M."/>
            <person name="Sternberg P.W."/>
            <person name="Aroian R.V."/>
        </authorList>
    </citation>
    <scope>NUCLEOTIDE SEQUENCE</scope>
    <source>
        <strain evidence="2">HY135</strain>
    </source>
</reference>
<protein>
    <submittedName>
        <fullName evidence="1">Uncharacterized protein</fullName>
    </submittedName>
</protein>
<keyword evidence="2" id="KW-1185">Reference proteome</keyword>
<gene>
    <name evidence="1" type="primary">Acey_s0039.g23</name>
    <name evidence="1" type="ORF">Y032_0039g23</name>
</gene>
<organism evidence="1 2">
    <name type="scientific">Ancylostoma ceylanicum</name>
    <dbReference type="NCBI Taxonomy" id="53326"/>
    <lineage>
        <taxon>Eukaryota</taxon>
        <taxon>Metazoa</taxon>
        <taxon>Ecdysozoa</taxon>
        <taxon>Nematoda</taxon>
        <taxon>Chromadorea</taxon>
        <taxon>Rhabditida</taxon>
        <taxon>Rhabditina</taxon>
        <taxon>Rhabditomorpha</taxon>
        <taxon>Strongyloidea</taxon>
        <taxon>Ancylostomatidae</taxon>
        <taxon>Ancylostomatinae</taxon>
        <taxon>Ancylostoma</taxon>
    </lineage>
</organism>
<evidence type="ECO:0000313" key="2">
    <source>
        <dbReference type="Proteomes" id="UP000024635"/>
    </source>
</evidence>
<proteinExistence type="predicted"/>
<comment type="caution">
    <text evidence="1">The sequence shown here is derived from an EMBL/GenBank/DDBJ whole genome shotgun (WGS) entry which is preliminary data.</text>
</comment>
<dbReference type="AlphaFoldDB" id="A0A016UIT8"/>
<evidence type="ECO:0000313" key="1">
    <source>
        <dbReference type="EMBL" id="EYC14816.1"/>
    </source>
</evidence>
<dbReference type="EMBL" id="JARK01001375">
    <property type="protein sequence ID" value="EYC14816.1"/>
    <property type="molecule type" value="Genomic_DNA"/>
</dbReference>
<name>A0A016UIT8_9BILA</name>
<accession>A0A016UIT8</accession>
<dbReference type="Proteomes" id="UP000024635">
    <property type="component" value="Unassembled WGS sequence"/>
</dbReference>